<evidence type="ECO:0000313" key="3">
    <source>
        <dbReference type="Proteomes" id="UP000070058"/>
    </source>
</evidence>
<dbReference type="Gene3D" id="3.30.2130.10">
    <property type="entry name" value="VC0802-like"/>
    <property type="match status" value="1"/>
</dbReference>
<reference evidence="3" key="1">
    <citation type="submission" date="2016-02" db="EMBL/GenBank/DDBJ databases">
        <authorList>
            <person name="Sanders J.G."/>
            <person name="Lin J.Y."/>
            <person name="Wertz J.T."/>
            <person name="Russell J.A."/>
            <person name="Moreau C.S."/>
            <person name="Powell S."/>
        </authorList>
    </citation>
    <scope>NUCLEOTIDE SEQUENCE [LARGE SCALE GENOMIC DNA]</scope>
    <source>
        <strain evidence="3">CAG34</strain>
    </source>
</reference>
<dbReference type="PANTHER" id="PTHR40099:SF1">
    <property type="entry name" value="ACETOLACTATE SYNTHASE, SMALL SUBUNIT"/>
    <property type="match status" value="1"/>
</dbReference>
<sequence>MATTSIPTTAARIARSMSPVKQFSIFAENRVGRLYDLTTLLKTYDVHIMALTVHDTIDSAIIRLIVDDRDKTRELLINNDFPYVEREIVVVELPDESQLKTMLAALLEAEVNLHYFYSFLKRPAELPAIAIHVEEPETAAQALNGRGFKTLGESDISR</sequence>
<dbReference type="AlphaFoldDB" id="A0A139SRQ7"/>
<gene>
    <name evidence="2" type="ORF">AXK11_02760</name>
</gene>
<dbReference type="Proteomes" id="UP000070058">
    <property type="component" value="Unassembled WGS sequence"/>
</dbReference>
<name>A0A139SRQ7_9BACT</name>
<accession>A0A139SRQ7</accession>
<dbReference type="STRING" id="1548207.AXK11_02760"/>
<keyword evidence="3" id="KW-1185">Reference proteome</keyword>
<dbReference type="Pfam" id="PF19571">
    <property type="entry name" value="ACT_8"/>
    <property type="match status" value="1"/>
</dbReference>
<dbReference type="PANTHER" id="PTHR40099">
    <property type="entry name" value="ACETOLACTATE SYNTHASE, SMALL SUBUNIT"/>
    <property type="match status" value="1"/>
</dbReference>
<dbReference type="RefSeq" id="WP_068629030.1">
    <property type="nucleotide sequence ID" value="NZ_LSZQ01000020.1"/>
</dbReference>
<dbReference type="SUPFAM" id="SSF55021">
    <property type="entry name" value="ACT-like"/>
    <property type="match status" value="1"/>
</dbReference>
<dbReference type="InterPro" id="IPR045865">
    <property type="entry name" value="ACT-like_dom_sf"/>
</dbReference>
<protein>
    <submittedName>
        <fullName evidence="2">Acetolactate synthase</fullName>
    </submittedName>
</protein>
<comment type="caution">
    <text evidence="2">The sequence shown here is derived from an EMBL/GenBank/DDBJ whole genome shotgun (WGS) entry which is preliminary data.</text>
</comment>
<dbReference type="InterPro" id="IPR045739">
    <property type="entry name" value="ACT_dom_pair"/>
</dbReference>
<proteinExistence type="predicted"/>
<feature type="domain" description="ACT" evidence="1">
    <location>
        <begin position="20"/>
        <end position="121"/>
    </location>
</feature>
<organism evidence="2 3">
    <name type="scientific">Cephaloticoccus primus</name>
    <dbReference type="NCBI Taxonomy" id="1548207"/>
    <lineage>
        <taxon>Bacteria</taxon>
        <taxon>Pseudomonadati</taxon>
        <taxon>Verrucomicrobiota</taxon>
        <taxon>Opitutia</taxon>
        <taxon>Opitutales</taxon>
        <taxon>Opitutaceae</taxon>
        <taxon>Cephaloticoccus</taxon>
    </lineage>
</organism>
<evidence type="ECO:0000259" key="1">
    <source>
        <dbReference type="Pfam" id="PF19571"/>
    </source>
</evidence>
<dbReference type="OrthoDB" id="197857at2"/>
<dbReference type="EMBL" id="LSZQ01000020">
    <property type="protein sequence ID" value="KXU37194.1"/>
    <property type="molecule type" value="Genomic_DNA"/>
</dbReference>
<evidence type="ECO:0000313" key="2">
    <source>
        <dbReference type="EMBL" id="KXU37194.1"/>
    </source>
</evidence>